<dbReference type="Proteomes" id="UP000242712">
    <property type="component" value="Unassembled WGS sequence"/>
</dbReference>
<dbReference type="InterPro" id="IPR013785">
    <property type="entry name" value="Aldolase_TIM"/>
</dbReference>
<evidence type="ECO:0000256" key="6">
    <source>
        <dbReference type="ARBA" id="ARBA00022822"/>
    </source>
</evidence>
<evidence type="ECO:0000259" key="10">
    <source>
        <dbReference type="Pfam" id="PF00218"/>
    </source>
</evidence>
<evidence type="ECO:0000256" key="3">
    <source>
        <dbReference type="ARBA" id="ARBA00008737"/>
    </source>
</evidence>
<dbReference type="InterPro" id="IPR045186">
    <property type="entry name" value="Indole-3-glycerol_P_synth"/>
</dbReference>
<dbReference type="GeneID" id="98297511"/>
<dbReference type="PANTHER" id="PTHR22854:SF2">
    <property type="entry name" value="INDOLE-3-GLYCEROL-PHOSPHATE SYNTHASE"/>
    <property type="match status" value="1"/>
</dbReference>
<dbReference type="UniPathway" id="UPA00035">
    <property type="reaction ID" value="UER00043"/>
</dbReference>
<comment type="caution">
    <text evidence="11">The sequence shown here is derived from an EMBL/GenBank/DDBJ whole genome shotgun (WGS) entry which is preliminary data.</text>
</comment>
<dbReference type="InterPro" id="IPR001468">
    <property type="entry name" value="Indole-3-GlycerolPSynthase_CS"/>
</dbReference>
<keyword evidence="12" id="KW-1185">Reference proteome</keyword>
<accession>A0A2K4FFA5</accession>
<dbReference type="PROSITE" id="PS00614">
    <property type="entry name" value="IGPS"/>
    <property type="match status" value="1"/>
</dbReference>
<dbReference type="Pfam" id="PF00218">
    <property type="entry name" value="IGPS"/>
    <property type="match status" value="1"/>
</dbReference>
<evidence type="ECO:0000313" key="12">
    <source>
        <dbReference type="Proteomes" id="UP000242712"/>
    </source>
</evidence>
<comment type="similarity">
    <text evidence="3 9">Belongs to the TrpC family.</text>
</comment>
<evidence type="ECO:0000256" key="5">
    <source>
        <dbReference type="ARBA" id="ARBA00022793"/>
    </source>
</evidence>
<evidence type="ECO:0000256" key="7">
    <source>
        <dbReference type="ARBA" id="ARBA00023141"/>
    </source>
</evidence>
<keyword evidence="7 9" id="KW-0057">Aromatic amino acid biosynthesis</keyword>
<keyword evidence="4 9" id="KW-0028">Amino-acid biosynthesis</keyword>
<feature type="domain" description="Indole-3-glycerol phosphate synthase" evidence="10">
    <location>
        <begin position="4"/>
        <end position="251"/>
    </location>
</feature>
<evidence type="ECO:0000313" key="11">
    <source>
        <dbReference type="EMBL" id="POA09926.1"/>
    </source>
</evidence>
<dbReference type="PANTHER" id="PTHR22854">
    <property type="entry name" value="TRYPTOPHAN BIOSYNTHESIS PROTEIN"/>
    <property type="match status" value="1"/>
</dbReference>
<dbReference type="Gene3D" id="3.20.20.70">
    <property type="entry name" value="Aldolase class I"/>
    <property type="match status" value="1"/>
</dbReference>
<protein>
    <recommendedName>
        <fullName evidence="9">Indole-3-glycerol phosphate synthase</fullName>
        <shortName evidence="9">IGPS</shortName>
        <ecNumber evidence="9">4.1.1.48</ecNumber>
    </recommendedName>
</protein>
<evidence type="ECO:0000256" key="2">
    <source>
        <dbReference type="ARBA" id="ARBA00004696"/>
    </source>
</evidence>
<keyword evidence="6 9" id="KW-0822">Tryptophan biosynthesis</keyword>
<keyword evidence="8 9" id="KW-0456">Lyase</keyword>
<comment type="catalytic activity">
    <reaction evidence="1 9">
        <text>1-(2-carboxyphenylamino)-1-deoxy-D-ribulose 5-phosphate + H(+) = (1S,2R)-1-C-(indol-3-yl)glycerol 3-phosphate + CO2 + H2O</text>
        <dbReference type="Rhea" id="RHEA:23476"/>
        <dbReference type="ChEBI" id="CHEBI:15377"/>
        <dbReference type="ChEBI" id="CHEBI:15378"/>
        <dbReference type="ChEBI" id="CHEBI:16526"/>
        <dbReference type="ChEBI" id="CHEBI:58613"/>
        <dbReference type="ChEBI" id="CHEBI:58866"/>
        <dbReference type="EC" id="4.1.1.48"/>
    </reaction>
</comment>
<dbReference type="GO" id="GO:0004640">
    <property type="term" value="F:phosphoribosylanthranilate isomerase activity"/>
    <property type="evidence" value="ECO:0007669"/>
    <property type="project" value="TreeGrafter"/>
</dbReference>
<dbReference type="EC" id="4.1.1.48" evidence="9"/>
<comment type="pathway">
    <text evidence="2 9">Amino-acid biosynthesis; L-tryptophan biosynthesis; L-tryptophan from chorismate: step 4/5.</text>
</comment>
<dbReference type="RefSeq" id="WP_103371226.1">
    <property type="nucleotide sequence ID" value="NZ_CBCRVO010000001.1"/>
</dbReference>
<dbReference type="OrthoDB" id="9804217at2"/>
<dbReference type="GO" id="GO:0000162">
    <property type="term" value="P:L-tryptophan biosynthetic process"/>
    <property type="evidence" value="ECO:0007669"/>
    <property type="project" value="UniProtKB-UniRule"/>
</dbReference>
<dbReference type="CDD" id="cd00331">
    <property type="entry name" value="IGPS"/>
    <property type="match status" value="1"/>
</dbReference>
<dbReference type="InterPro" id="IPR013798">
    <property type="entry name" value="Indole-3-glycerol_P_synth_dom"/>
</dbReference>
<dbReference type="SUPFAM" id="SSF51366">
    <property type="entry name" value="Ribulose-phoshate binding barrel"/>
    <property type="match status" value="1"/>
</dbReference>
<reference evidence="11 12" key="1">
    <citation type="submission" date="2017-08" db="EMBL/GenBank/DDBJ databases">
        <title>Draft genome sequences of 64 type strains of genus Staph aureus.</title>
        <authorList>
            <person name="Cole K."/>
            <person name="Golubchik T."/>
            <person name="Russell J."/>
            <person name="Foster D."/>
            <person name="Llewelyn M."/>
            <person name="Wilson D."/>
            <person name="Crook D."/>
            <person name="Paul J."/>
        </authorList>
    </citation>
    <scope>NUCLEOTIDE SEQUENCE [LARGE SCALE GENOMIC DNA]</scope>
    <source>
        <strain evidence="11 12">DSM 29875</strain>
    </source>
</reference>
<evidence type="ECO:0000256" key="8">
    <source>
        <dbReference type="ARBA" id="ARBA00023239"/>
    </source>
</evidence>
<dbReference type="AlphaFoldDB" id="A0A2K4FFA5"/>
<dbReference type="InterPro" id="IPR011060">
    <property type="entry name" value="RibuloseP-bd_barrel"/>
</dbReference>
<dbReference type="HAMAP" id="MF_00134_B">
    <property type="entry name" value="IGPS_B"/>
    <property type="match status" value="1"/>
</dbReference>
<organism evidence="11 12">
    <name type="scientific">Staphylococcus argensis</name>
    <dbReference type="NCBI Taxonomy" id="1607738"/>
    <lineage>
        <taxon>Bacteria</taxon>
        <taxon>Bacillati</taxon>
        <taxon>Bacillota</taxon>
        <taxon>Bacilli</taxon>
        <taxon>Bacillales</taxon>
        <taxon>Staphylococcaceae</taxon>
        <taxon>Staphylococcus</taxon>
    </lineage>
</organism>
<evidence type="ECO:0000256" key="9">
    <source>
        <dbReference type="HAMAP-Rule" id="MF_00134"/>
    </source>
</evidence>
<evidence type="ECO:0000256" key="1">
    <source>
        <dbReference type="ARBA" id="ARBA00001633"/>
    </source>
</evidence>
<dbReference type="EMBL" id="PPPX01000001">
    <property type="protein sequence ID" value="POA09926.1"/>
    <property type="molecule type" value="Genomic_DNA"/>
</dbReference>
<dbReference type="NCBIfam" id="NF001371">
    <property type="entry name" value="PRK00278.1-3"/>
    <property type="match status" value="1"/>
</dbReference>
<evidence type="ECO:0000256" key="4">
    <source>
        <dbReference type="ARBA" id="ARBA00022605"/>
    </source>
</evidence>
<gene>
    <name evidence="9" type="primary">trpC</name>
    <name evidence="11" type="ORF">CD039_04030</name>
</gene>
<dbReference type="FunFam" id="3.20.20.70:FF:000024">
    <property type="entry name" value="Indole-3-glycerol phosphate synthase"/>
    <property type="match status" value="1"/>
</dbReference>
<proteinExistence type="inferred from homology"/>
<dbReference type="GO" id="GO:0004425">
    <property type="term" value="F:indole-3-glycerol-phosphate synthase activity"/>
    <property type="evidence" value="ECO:0007669"/>
    <property type="project" value="UniProtKB-UniRule"/>
</dbReference>
<name>A0A2K4FFA5_9STAP</name>
<keyword evidence="5 9" id="KW-0210">Decarboxylase</keyword>
<sequence>MTILDEIVEYKQALLAEGYYQEQLNQLDVVDVSHKQSYIEQLKQSEQLGIIAEIKSTSPSLNQILKKDLGQQVKDYERYGASAISVLTDERYFGGSFERLQNLTMQTSLPVLCKDFIIDPLQIDVAKRAGASMILLIVNILSDETLASLYQYATQQGLDVLVEVHDQAELARAHQLQPELIGVNNRDLRTFITDVEHTNQILQDKQSGLLYISESGIHSREDVEQIMPSGIDGLLIGEALMKCDDLSKFLPSLKLEKVK</sequence>